<comment type="similarity">
    <text evidence="2">Belongs to the glycosyl hydrolase 51 family.</text>
</comment>
<evidence type="ECO:0000313" key="9">
    <source>
        <dbReference type="EMBL" id="OIV36409.1"/>
    </source>
</evidence>
<dbReference type="AlphaFoldDB" id="A0A1J7BSH3"/>
<gene>
    <name evidence="9" type="ORF">BIV57_16435</name>
</gene>
<feature type="domain" description="Alpha-L-arabinofuranosidase C-terminal" evidence="8">
    <location>
        <begin position="295"/>
        <end position="496"/>
    </location>
</feature>
<dbReference type="Gene3D" id="3.20.20.80">
    <property type="entry name" value="Glycosidases"/>
    <property type="match status" value="1"/>
</dbReference>
<dbReference type="Pfam" id="PF06964">
    <property type="entry name" value="Alpha-L-AF_C"/>
    <property type="match status" value="1"/>
</dbReference>
<comment type="caution">
    <text evidence="9">The sequence shown here is derived from an EMBL/GenBank/DDBJ whole genome shotgun (WGS) entry which is preliminary data.</text>
</comment>
<dbReference type="InterPro" id="IPR017853">
    <property type="entry name" value="GH"/>
</dbReference>
<keyword evidence="10" id="KW-1185">Reference proteome</keyword>
<evidence type="ECO:0000256" key="7">
    <source>
        <dbReference type="ARBA" id="ARBA00023295"/>
    </source>
</evidence>
<comment type="catalytic activity">
    <reaction evidence="1">
        <text>Hydrolysis of terminal non-reducing alpha-L-arabinofuranoside residues in alpha-L-arabinosides.</text>
        <dbReference type="EC" id="3.2.1.55"/>
    </reaction>
</comment>
<dbReference type="SMART" id="SM00813">
    <property type="entry name" value="Alpha-L-AF_C"/>
    <property type="match status" value="1"/>
</dbReference>
<dbReference type="RefSeq" id="WP_071657632.1">
    <property type="nucleotide sequence ID" value="NZ_MLCF01000095.1"/>
</dbReference>
<evidence type="ECO:0000256" key="4">
    <source>
        <dbReference type="ARBA" id="ARBA00012670"/>
    </source>
</evidence>
<evidence type="ECO:0000259" key="8">
    <source>
        <dbReference type="SMART" id="SM00813"/>
    </source>
</evidence>
<reference evidence="9 10" key="1">
    <citation type="submission" date="2016-10" db="EMBL/GenBank/DDBJ databases">
        <title>Genome sequence of Streptomyces gilvigriseus MUSC 26.</title>
        <authorList>
            <person name="Lee L.-H."/>
            <person name="Ser H.-L."/>
        </authorList>
    </citation>
    <scope>NUCLEOTIDE SEQUENCE [LARGE SCALE GENOMIC DNA]</scope>
    <source>
        <strain evidence="9 10">MUSC 26</strain>
    </source>
</reference>
<dbReference type="GO" id="GO:0046373">
    <property type="term" value="P:L-arabinose metabolic process"/>
    <property type="evidence" value="ECO:0007669"/>
    <property type="project" value="InterPro"/>
</dbReference>
<dbReference type="EMBL" id="MLCF01000095">
    <property type="protein sequence ID" value="OIV36409.1"/>
    <property type="molecule type" value="Genomic_DNA"/>
</dbReference>
<evidence type="ECO:0000313" key="10">
    <source>
        <dbReference type="Proteomes" id="UP000243342"/>
    </source>
</evidence>
<dbReference type="SUPFAM" id="SSF51445">
    <property type="entry name" value="(Trans)glycosidases"/>
    <property type="match status" value="1"/>
</dbReference>
<dbReference type="OrthoDB" id="9758333at2"/>
<evidence type="ECO:0000256" key="1">
    <source>
        <dbReference type="ARBA" id="ARBA00001462"/>
    </source>
</evidence>
<dbReference type="Pfam" id="PF22848">
    <property type="entry name" value="ASD1_dom"/>
    <property type="match status" value="1"/>
</dbReference>
<dbReference type="PANTHER" id="PTHR43576:SF3">
    <property type="entry name" value="ALPHA-L-ARABINOFURANOSIDASE C"/>
    <property type="match status" value="1"/>
</dbReference>
<dbReference type="SUPFAM" id="SSF51011">
    <property type="entry name" value="Glycosyl hydrolase domain"/>
    <property type="match status" value="1"/>
</dbReference>
<dbReference type="EC" id="3.2.1.55" evidence="4"/>
<dbReference type="Gene3D" id="2.60.40.1180">
    <property type="entry name" value="Golgi alpha-mannosidase II"/>
    <property type="match status" value="1"/>
</dbReference>
<evidence type="ECO:0000256" key="3">
    <source>
        <dbReference type="ARBA" id="ARBA00011165"/>
    </source>
</evidence>
<proteinExistence type="inferred from homology"/>
<dbReference type="InterPro" id="IPR055235">
    <property type="entry name" value="ASD1_cat"/>
</dbReference>
<dbReference type="InterPro" id="IPR010720">
    <property type="entry name" value="Alpha-L-AF_C"/>
</dbReference>
<keyword evidence="7" id="KW-0326">Glycosidase</keyword>
<keyword evidence="6" id="KW-0119">Carbohydrate metabolism</keyword>
<protein>
    <recommendedName>
        <fullName evidence="4">non-reducing end alpha-L-arabinofuranosidase</fullName>
        <ecNumber evidence="4">3.2.1.55</ecNumber>
    </recommendedName>
</protein>
<comment type="subunit">
    <text evidence="3">Homohexamer; trimer of dimers.</text>
</comment>
<sequence>MAPDSTPARIDLDPRWTVGDVDPRLFGSFVEHYGRCVYTGIYEPEHPTADAEGFRGDTAELVRELGVPILRYPGGNFVSSYQWEDGIGPRDKRPVRLDGNWRALEDNQVGTDEFLSWTKRVGSEAMMAVNLGNRGTQAAMDLVEYCNHPSGSYWSDLRRANGYKDPHDVRVWCLGNEMDGLHQVGHKTAYEYGRLAAETAKAMRMIDPGLELVACGSLHPRVATAFSWESEVLEHSYEFIDYLAIHAYYEQRGEDRDSFLAAAIDMDRFIESIVATLDFAKARGRHKKQVNISFDEWNVWYNDAGEVAGQDFRKAPRQSENMYNVADAVVVGNLLISLLKHADRVKMGCLAQLVNAIAPIHTEPGGAAWRLPTFHPFALTSAHGRGTVLNTLVTSPRYETRWFGPDTPQLDAVAVRAEDGESVTVFAVNRSRESALPVEVDLRGFPGLTRVSQVVLADEDPEATNTAERPDRVVPRSVSGARVDGGTLSALLPPLSWNMLTVRAA</sequence>
<accession>A0A1J7BSH3</accession>
<dbReference type="Proteomes" id="UP000243342">
    <property type="component" value="Unassembled WGS sequence"/>
</dbReference>
<keyword evidence="5" id="KW-0378">Hydrolase</keyword>
<name>A0A1J7BSH3_9ACTN</name>
<evidence type="ECO:0000256" key="6">
    <source>
        <dbReference type="ARBA" id="ARBA00023277"/>
    </source>
</evidence>
<dbReference type="GO" id="GO:0000272">
    <property type="term" value="P:polysaccharide catabolic process"/>
    <property type="evidence" value="ECO:0007669"/>
    <property type="project" value="TreeGrafter"/>
</dbReference>
<organism evidence="9 10">
    <name type="scientific">Mangrovactinospora gilvigrisea</name>
    <dbReference type="NCBI Taxonomy" id="1428644"/>
    <lineage>
        <taxon>Bacteria</taxon>
        <taxon>Bacillati</taxon>
        <taxon>Actinomycetota</taxon>
        <taxon>Actinomycetes</taxon>
        <taxon>Kitasatosporales</taxon>
        <taxon>Streptomycetaceae</taxon>
        <taxon>Mangrovactinospora</taxon>
    </lineage>
</organism>
<evidence type="ECO:0000256" key="5">
    <source>
        <dbReference type="ARBA" id="ARBA00022801"/>
    </source>
</evidence>
<dbReference type="PANTHER" id="PTHR43576">
    <property type="entry name" value="ALPHA-L-ARABINOFURANOSIDASE C-RELATED"/>
    <property type="match status" value="1"/>
</dbReference>
<dbReference type="STRING" id="1428644.BIV57_16435"/>
<evidence type="ECO:0000256" key="2">
    <source>
        <dbReference type="ARBA" id="ARBA00007186"/>
    </source>
</evidence>
<dbReference type="GO" id="GO:0046556">
    <property type="term" value="F:alpha-L-arabinofuranosidase activity"/>
    <property type="evidence" value="ECO:0007669"/>
    <property type="project" value="UniProtKB-EC"/>
</dbReference>
<dbReference type="InterPro" id="IPR013780">
    <property type="entry name" value="Glyco_hydro_b"/>
</dbReference>